<dbReference type="SUPFAM" id="SSF48150">
    <property type="entry name" value="DNA-glycosylase"/>
    <property type="match status" value="1"/>
</dbReference>
<evidence type="ECO:0008006" key="3">
    <source>
        <dbReference type="Google" id="ProtNLM"/>
    </source>
</evidence>
<dbReference type="GO" id="GO:0006281">
    <property type="term" value="P:DNA repair"/>
    <property type="evidence" value="ECO:0007669"/>
    <property type="project" value="InterPro"/>
</dbReference>
<dbReference type="Pfam" id="PF09674">
    <property type="entry name" value="DUF2400"/>
    <property type="match status" value="1"/>
</dbReference>
<sequence>MTAPRRNAARAASRADARAAAREAALKAALDEVRARCAVEERRAQDPVSFVHRYTDPADQELVALLAASLAFGNVKALRAKIGEALDRLGPEIARVADDPPAVSARLRGFRHRVYQGRDVAALLVGARRVQRAAGSLGVAFAAELSRSGDLRQALGAWVRAIRSAGGLDRRPNDRGAAHILPDPEKGSATKRLMLLLRWMIRPADGVDLGLWPVSPAALLIPVDTHIEKLGYNIGLTDRRGATWKTAEEITAALRRFDAADPVKYDFALCHLGMLQQCPSERDPARCEGCGVKPVCRYWEE</sequence>
<proteinExistence type="predicted"/>
<dbReference type="AlphaFoldDB" id="A0A2L0EJD7"/>
<dbReference type="NCBIfam" id="TIGR02757">
    <property type="entry name" value="TIGR02757 family protein"/>
    <property type="match status" value="1"/>
</dbReference>
<evidence type="ECO:0000313" key="2">
    <source>
        <dbReference type="Proteomes" id="UP000238348"/>
    </source>
</evidence>
<protein>
    <recommendedName>
        <fullName evidence="3">TIGR02757 family protein</fullName>
    </recommendedName>
</protein>
<evidence type="ECO:0000313" key="1">
    <source>
        <dbReference type="EMBL" id="AUX39411.1"/>
    </source>
</evidence>
<dbReference type="Gene3D" id="1.10.1670.10">
    <property type="entry name" value="Helix-hairpin-Helix base-excision DNA repair enzymes (C-terminal)"/>
    <property type="match status" value="1"/>
</dbReference>
<dbReference type="GO" id="GO:0003824">
    <property type="term" value="F:catalytic activity"/>
    <property type="evidence" value="ECO:0007669"/>
    <property type="project" value="InterPro"/>
</dbReference>
<gene>
    <name evidence="1" type="ORF">SOCE26_008020</name>
</gene>
<name>A0A2L0EJD7_SORCE</name>
<organism evidence="1 2">
    <name type="scientific">Sorangium cellulosum</name>
    <name type="common">Polyangium cellulosum</name>
    <dbReference type="NCBI Taxonomy" id="56"/>
    <lineage>
        <taxon>Bacteria</taxon>
        <taxon>Pseudomonadati</taxon>
        <taxon>Myxococcota</taxon>
        <taxon>Polyangia</taxon>
        <taxon>Polyangiales</taxon>
        <taxon>Polyangiaceae</taxon>
        <taxon>Sorangium</taxon>
    </lineage>
</organism>
<dbReference type="InterPro" id="IPR023170">
    <property type="entry name" value="HhH_base_excis_C"/>
</dbReference>
<dbReference type="InterPro" id="IPR014127">
    <property type="entry name" value="CHP02757"/>
</dbReference>
<accession>A0A2L0EJD7</accession>
<dbReference type="RefSeq" id="WP_234023364.1">
    <property type="nucleotide sequence ID" value="NZ_CP012673.1"/>
</dbReference>
<dbReference type="EMBL" id="CP012673">
    <property type="protein sequence ID" value="AUX39411.1"/>
    <property type="molecule type" value="Genomic_DNA"/>
</dbReference>
<reference evidence="1 2" key="1">
    <citation type="submission" date="2015-09" db="EMBL/GenBank/DDBJ databases">
        <title>Sorangium comparison.</title>
        <authorList>
            <person name="Zaburannyi N."/>
            <person name="Bunk B."/>
            <person name="Overmann J."/>
            <person name="Mueller R."/>
        </authorList>
    </citation>
    <scope>NUCLEOTIDE SEQUENCE [LARGE SCALE GENOMIC DNA]</scope>
    <source>
        <strain evidence="1 2">So ce26</strain>
    </source>
</reference>
<dbReference type="InterPro" id="IPR011257">
    <property type="entry name" value="DNA_glycosylase"/>
</dbReference>
<dbReference type="Proteomes" id="UP000238348">
    <property type="component" value="Chromosome"/>
</dbReference>